<proteinExistence type="predicted"/>
<keyword evidence="2" id="KW-1185">Reference proteome</keyword>
<evidence type="ECO:0000313" key="2">
    <source>
        <dbReference type="Proteomes" id="UP001066276"/>
    </source>
</evidence>
<accession>A0AAV7L3N5</accession>
<dbReference type="EMBL" id="JANPWB010000016">
    <property type="protein sequence ID" value="KAJ1085060.1"/>
    <property type="molecule type" value="Genomic_DNA"/>
</dbReference>
<dbReference type="Proteomes" id="UP001066276">
    <property type="component" value="Chromosome 12"/>
</dbReference>
<sequence length="67" mass="7441">MGDPGPVGPPGALSTAAKERLVQQKMEECSPRPPYLGTTQVAELTFSQYRLWEEEKMHGGTYVLTQF</sequence>
<evidence type="ECO:0000313" key="1">
    <source>
        <dbReference type="EMBL" id="KAJ1085060.1"/>
    </source>
</evidence>
<comment type="caution">
    <text evidence="1">The sequence shown here is derived from an EMBL/GenBank/DDBJ whole genome shotgun (WGS) entry which is preliminary data.</text>
</comment>
<reference evidence="1" key="1">
    <citation type="journal article" date="2022" name="bioRxiv">
        <title>Sequencing and chromosome-scale assembly of the giantPleurodeles waltlgenome.</title>
        <authorList>
            <person name="Brown T."/>
            <person name="Elewa A."/>
            <person name="Iarovenko S."/>
            <person name="Subramanian E."/>
            <person name="Araus A.J."/>
            <person name="Petzold A."/>
            <person name="Susuki M."/>
            <person name="Suzuki K.-i.T."/>
            <person name="Hayashi T."/>
            <person name="Toyoda A."/>
            <person name="Oliveira C."/>
            <person name="Osipova E."/>
            <person name="Leigh N.D."/>
            <person name="Simon A."/>
            <person name="Yun M.H."/>
        </authorList>
    </citation>
    <scope>NUCLEOTIDE SEQUENCE</scope>
    <source>
        <strain evidence="1">20211129_DDA</strain>
        <tissue evidence="1">Liver</tissue>
    </source>
</reference>
<gene>
    <name evidence="1" type="ORF">NDU88_005193</name>
</gene>
<protein>
    <submittedName>
        <fullName evidence="1">Uncharacterized protein</fullName>
    </submittedName>
</protein>
<name>A0AAV7L3N5_PLEWA</name>
<dbReference type="AlphaFoldDB" id="A0AAV7L3N5"/>
<organism evidence="1 2">
    <name type="scientific">Pleurodeles waltl</name>
    <name type="common">Iberian ribbed newt</name>
    <dbReference type="NCBI Taxonomy" id="8319"/>
    <lineage>
        <taxon>Eukaryota</taxon>
        <taxon>Metazoa</taxon>
        <taxon>Chordata</taxon>
        <taxon>Craniata</taxon>
        <taxon>Vertebrata</taxon>
        <taxon>Euteleostomi</taxon>
        <taxon>Amphibia</taxon>
        <taxon>Batrachia</taxon>
        <taxon>Caudata</taxon>
        <taxon>Salamandroidea</taxon>
        <taxon>Salamandridae</taxon>
        <taxon>Pleurodelinae</taxon>
        <taxon>Pleurodeles</taxon>
    </lineage>
</organism>